<evidence type="ECO:0000313" key="5">
    <source>
        <dbReference type="Proteomes" id="UP000005640"/>
    </source>
</evidence>
<dbReference type="EMBL" id="AL158086">
    <property type="status" value="NOT_ANNOTATED_CDS"/>
    <property type="molecule type" value="Genomic_DNA"/>
</dbReference>
<feature type="region of interest" description="Disordered" evidence="1">
    <location>
        <begin position="33"/>
        <end position="58"/>
    </location>
</feature>
<dbReference type="Ensembl" id="ENST00000695761.1">
    <property type="protein sequence ID" value="ENSP00000512154.1"/>
    <property type="gene ID" value="ENSG00000173369.18"/>
</dbReference>
<evidence type="ECO:0000256" key="1">
    <source>
        <dbReference type="SAM" id="MobiDB-lite"/>
    </source>
</evidence>
<keyword evidence="6" id="KW-1267">Proteomics identification</keyword>
<proteinExistence type="evidence at protein level"/>
<reference evidence="4 5" key="1">
    <citation type="journal article" date="2001" name="Nature">
        <title>Initial sequencing and analysis of the human genome.</title>
        <authorList>
            <consortium name="International Human Genome Sequencing Consortium"/>
            <person name="Lander E.S."/>
            <person name="Linton L.M."/>
            <person name="Birren B."/>
            <person name="Nusbaum C."/>
            <person name="Zody M.C."/>
            <person name="Baldwin J."/>
            <person name="Devon K."/>
            <person name="Dewar K."/>
            <person name="Doyle M."/>
            <person name="FitzHugh W."/>
            <person name="Funke R."/>
            <person name="Gage D."/>
            <person name="Harris K."/>
            <person name="Heaford A."/>
            <person name="Howland J."/>
            <person name="Kann L."/>
            <person name="Lehoczky J."/>
            <person name="LeVine R."/>
            <person name="McEwan P."/>
            <person name="McKernan K."/>
            <person name="Meldrim J."/>
            <person name="Mesirov J.P."/>
            <person name="Miranda C."/>
            <person name="Morris W."/>
            <person name="Naylor J."/>
            <person name="Raymond C."/>
            <person name="Rosetti M."/>
            <person name="Santos R."/>
            <person name="Sheridan A."/>
            <person name="Sougnez C."/>
            <person name="Stange-Thomann N."/>
            <person name="Stojanovic N."/>
            <person name="Subramanian A."/>
            <person name="Wyman D."/>
            <person name="Rogers J."/>
            <person name="Sulston J."/>
            <person name="Ainscough R."/>
            <person name="Beck S."/>
            <person name="Bentley D."/>
            <person name="Burton J."/>
            <person name="Clee C."/>
            <person name="Carter N."/>
            <person name="Coulson A."/>
            <person name="Deadman R."/>
            <person name="Deloukas P."/>
            <person name="Dunham A."/>
            <person name="Dunham I."/>
            <person name="Durbin R."/>
            <person name="French L."/>
            <person name="Grafham D."/>
            <person name="Gregory S."/>
            <person name="Hubbard T."/>
            <person name="Humphray S."/>
            <person name="Hunt A."/>
            <person name="Jones M."/>
            <person name="Lloyd C."/>
            <person name="McMurray A."/>
            <person name="Matthews L."/>
            <person name="Mercer S."/>
            <person name="Milne S."/>
            <person name="Mullikin J.C."/>
            <person name="Mungall A."/>
            <person name="Plumb R."/>
            <person name="Ross M."/>
            <person name="Shownkeen R."/>
            <person name="Sims S."/>
            <person name="Waterston R.H."/>
            <person name="Wilson R.K."/>
            <person name="Hillier L.W."/>
            <person name="McPherson J.D."/>
            <person name="Marra M.A."/>
            <person name="Mardis E.R."/>
            <person name="Fulton L.A."/>
            <person name="Chinwalla A.T."/>
            <person name="Pepin K.H."/>
            <person name="Gish W.R."/>
            <person name="Chissoe S.L."/>
            <person name="Wendl M.C."/>
            <person name="Delehaunty K.D."/>
            <person name="Miner T.L."/>
            <person name="Delehaunty A."/>
            <person name="Kramer J.B."/>
            <person name="Cook L.L."/>
            <person name="Fulton R.S."/>
            <person name="Johnson D.L."/>
            <person name="Minx P.J."/>
            <person name="Clifton S.W."/>
            <person name="Hawkins T."/>
            <person name="Branscomb E."/>
            <person name="Predki P."/>
            <person name="Richardson P."/>
            <person name="Wenning S."/>
            <person name="Slezak T."/>
            <person name="Doggett N."/>
            <person name="Cheng J.F."/>
            <person name="Olsen A."/>
            <person name="Lucas S."/>
            <person name="Elkin C."/>
            <person name="Uberbacher E."/>
            <person name="Frazier M."/>
            <person name="Gibbs R.A."/>
            <person name="Muzny D.M."/>
            <person name="Scherer S.E."/>
            <person name="Bouck J.B."/>
            <person name="Sodergren E.J."/>
            <person name="Worley K.C."/>
            <person name="Rives C.M."/>
            <person name="Gorrell J.H."/>
            <person name="Metzker M.L."/>
            <person name="Naylor S.L."/>
            <person name="Kucherlapati R.S."/>
            <person name="Nelson D.L."/>
            <person name="Weinstock G.M."/>
            <person name="Sakaki Y."/>
            <person name="Fujiyama A."/>
            <person name="Hattori M."/>
            <person name="Yada T."/>
            <person name="Toyoda A."/>
            <person name="Itoh T."/>
            <person name="Kawagoe C."/>
            <person name="Watanabe H."/>
            <person name="Totoki Y."/>
            <person name="Taylor T."/>
            <person name="Weissenbach J."/>
            <person name="Heilig R."/>
            <person name="Saurin W."/>
            <person name="Artiguenave F."/>
            <person name="Brottier P."/>
            <person name="Bruls T."/>
            <person name="Pelletier E."/>
            <person name="Robert C."/>
            <person name="Wincker P."/>
            <person name="Smith D.R."/>
            <person name="Doucette-Stamm L."/>
            <person name="Rubenfield M."/>
            <person name="Weinstock K."/>
            <person name="Lee H.M."/>
            <person name="Dubois J."/>
            <person name="Rosenthal A."/>
            <person name="Platzer M."/>
            <person name="Nyakatura G."/>
            <person name="Taudien S."/>
            <person name="Rump A."/>
            <person name="Yang H."/>
            <person name="Yu J."/>
            <person name="Wang J."/>
            <person name="Huang G."/>
            <person name="Gu J."/>
            <person name="Hood L."/>
            <person name="Rowen L."/>
            <person name="Madan A."/>
            <person name="Qin S."/>
            <person name="Davis R.W."/>
            <person name="Federspiel N.A."/>
            <person name="Abola A.P."/>
            <person name="Proctor M.J."/>
            <person name="Myers R.M."/>
            <person name="Schmutz J."/>
            <person name="Dickson M."/>
            <person name="Grimwood J."/>
            <person name="Cox D.R."/>
            <person name="Olson M.V."/>
            <person name="Kaul R."/>
            <person name="Raymond C."/>
            <person name="Shimizu N."/>
            <person name="Kawasaki K."/>
            <person name="Minoshima S."/>
            <person name="Evans G.A."/>
            <person name="Athanasiou M."/>
            <person name="Schultz R."/>
            <person name="Roe B.A."/>
            <person name="Chen F."/>
            <person name="Pan H."/>
            <person name="Ramser J."/>
            <person name="Lehrach H."/>
            <person name="Reinhardt R."/>
            <person name="McCombie W.R."/>
            <person name="de la Bastide M."/>
            <person name="Dedhia N."/>
            <person name="Blocker H."/>
            <person name="Hornischer K."/>
            <person name="Nordsiek G."/>
            <person name="Agarwala R."/>
            <person name="Aravind L."/>
            <person name="Bailey J.A."/>
            <person name="Bateman A."/>
            <person name="Batzoglou S."/>
            <person name="Birney E."/>
            <person name="Bork P."/>
            <person name="Brown D.G."/>
            <person name="Burge C.B."/>
            <person name="Cerutti L."/>
            <person name="Chen H.C."/>
            <person name="Church D."/>
            <person name="Clamp M."/>
            <person name="Copley R.R."/>
            <person name="Doerks T."/>
            <person name="Eddy S.R."/>
            <person name="Eichler E.E."/>
            <person name="Furey T.S."/>
            <person name="Galagan J."/>
            <person name="Gilbert J.G."/>
            <person name="Harmon C."/>
            <person name="Hayashizaki Y."/>
            <person name="Haussler D."/>
            <person name="Hermjakob H."/>
            <person name="Hokamp K."/>
            <person name="Jang W."/>
            <person name="Johnson L.S."/>
            <person name="Jones T.A."/>
            <person name="Kasif S."/>
            <person name="Kaspryzk A."/>
            <person name="Kennedy S."/>
            <person name="Kent W.J."/>
            <person name="Kitts P."/>
            <person name="Koonin E.V."/>
            <person name="Korf I."/>
            <person name="Kulp D."/>
            <person name="Lancet D."/>
            <person name="Lowe T.M."/>
            <person name="McLysaght A."/>
            <person name="Mikkelsen T."/>
            <person name="Moran J.V."/>
            <person name="Mulder N."/>
            <person name="Pollara V.J."/>
            <person name="Ponting C.P."/>
            <person name="Schuler G."/>
            <person name="Schultz J."/>
            <person name="Slater G."/>
            <person name="Smit A.F."/>
            <person name="Stupka E."/>
            <person name="Szustakowski J."/>
            <person name="Thierry-Mieg D."/>
            <person name="Thierry-Mieg J."/>
            <person name="Wagner L."/>
            <person name="Wallis J."/>
            <person name="Wheeler R."/>
            <person name="Williams A."/>
            <person name="Wolf Y.I."/>
            <person name="Wolfe K.H."/>
            <person name="Yang S.P."/>
            <person name="Yeh R.F."/>
            <person name="Collins F."/>
            <person name="Guyer M.S."/>
            <person name="Peterson J."/>
            <person name="Felsenfeld A."/>
            <person name="Wetterstrand K.A."/>
            <person name="Patrinos A."/>
            <person name="Morgan M.J."/>
            <person name="de Jong P."/>
            <person name="Catanese J.J."/>
            <person name="Osoegawa K."/>
            <person name="Shizuya H."/>
            <person name="Choi S."/>
            <person name="Chen Y.J."/>
        </authorList>
    </citation>
    <scope>NUCLEOTIDE SEQUENCE [LARGE SCALE GENOMIC DNA]</scope>
</reference>
<keyword evidence="5" id="KW-1185">Reference proteome</keyword>
<evidence type="ECO:0000313" key="4">
    <source>
        <dbReference type="Ensembl" id="ENSP00000512154.1"/>
    </source>
</evidence>
<dbReference type="OpenTargets" id="ENSG00000173369"/>
<feature type="signal peptide" evidence="3">
    <location>
        <begin position="1"/>
        <end position="25"/>
    </location>
</feature>
<dbReference type="GeneTree" id="ENSGT00940000161091"/>
<keyword evidence="2" id="KW-1133">Transmembrane helix</keyword>
<evidence type="ECO:0007829" key="6">
    <source>
        <dbReference type="PeptideAtlas" id="A0A8Q3SI72"/>
    </source>
</evidence>
<feature type="chain" id="PRO_5035770997" evidence="3">
    <location>
        <begin position="26"/>
        <end position="164"/>
    </location>
</feature>
<organism evidence="4 5">
    <name type="scientific">Homo sapiens</name>
    <name type="common">Human</name>
    <dbReference type="NCBI Taxonomy" id="9606"/>
    <lineage>
        <taxon>Eukaryota</taxon>
        <taxon>Metazoa</taxon>
        <taxon>Chordata</taxon>
        <taxon>Craniata</taxon>
        <taxon>Vertebrata</taxon>
        <taxon>Euteleostomi</taxon>
        <taxon>Mammalia</taxon>
        <taxon>Eutheria</taxon>
        <taxon>Euarchontoglires</taxon>
        <taxon>Primates</taxon>
        <taxon>Haplorrhini</taxon>
        <taxon>Catarrhini</taxon>
        <taxon>Hominidae</taxon>
        <taxon>Homo</taxon>
    </lineage>
</organism>
<keyword evidence="2" id="KW-0812">Transmembrane</keyword>
<dbReference type="Ensembl" id="ENST00000695761.1">
    <property type="protein sequence ID" value="ENSP00000512154.1"/>
    <property type="gene ID" value="ENSG00000173369.19"/>
</dbReference>
<gene>
    <name evidence="4" type="primary">C1QB</name>
</gene>
<accession>A0A8Q3SI72</accession>
<dbReference type="HGNC" id="HGNC:1242">
    <property type="gene designation" value="C1QB"/>
</dbReference>
<evidence type="ECO:0000256" key="3">
    <source>
        <dbReference type="SAM" id="SignalP"/>
    </source>
</evidence>
<feature type="transmembrane region" description="Helical" evidence="2">
    <location>
        <begin position="64"/>
        <end position="88"/>
    </location>
</feature>
<reference evidence="4" key="5">
    <citation type="submission" date="2025-09" db="UniProtKB">
        <authorList>
            <consortium name="Ensembl"/>
        </authorList>
    </citation>
    <scope>IDENTIFICATION</scope>
</reference>
<protein>
    <submittedName>
        <fullName evidence="4">Complement C1q B chain</fullName>
    </submittedName>
</protein>
<dbReference type="Proteomes" id="UP000005640">
    <property type="component" value="Chromosome 1"/>
</dbReference>
<evidence type="ECO:0000256" key="2">
    <source>
        <dbReference type="SAM" id="Phobius"/>
    </source>
</evidence>
<dbReference type="OrthoDB" id="8964326at2759"/>
<reference evidence="4 5" key="3">
    <citation type="journal article" date="2006" name="Nature">
        <title>The DNA sequence and biological annotation of human chromosome 1.</title>
        <authorList>
            <person name="Gregory S.G."/>
            <person name="Barlow K.F."/>
            <person name="McLay K.E."/>
            <person name="Kaul R."/>
            <person name="Swarbreck D."/>
            <person name="Dunham A."/>
            <person name="Scott C.E."/>
            <person name="Howe K.L."/>
            <person name="Woodfine K."/>
            <person name="Spencer C.C."/>
            <person name="Jones M.C."/>
            <person name="Gillson C."/>
            <person name="Searle S."/>
            <person name="Zhou Y."/>
            <person name="Kokocinski F."/>
            <person name="McDonald L."/>
            <person name="Evans R."/>
            <person name="Phillips K."/>
            <person name="Atkinson A."/>
            <person name="Cooper R."/>
            <person name="Jones C."/>
            <person name="Hall R.E."/>
            <person name="Andrews T.D."/>
            <person name="Lloyd C."/>
            <person name="Ainscough R."/>
            <person name="Almeida J.P."/>
            <person name="Ambrose K.D."/>
            <person name="Anderson F."/>
            <person name="Andrew R.W."/>
            <person name="Ashwell R.I."/>
            <person name="Aubin K."/>
            <person name="Babbage A.K."/>
            <person name="Bagguley C.L."/>
            <person name="Bailey J."/>
            <person name="Beasley H."/>
            <person name="Bethel G."/>
            <person name="Bird C.P."/>
            <person name="Bray-Allen S."/>
            <person name="Brown J.Y."/>
            <person name="Brown A.J."/>
            <person name="Buckley D."/>
            <person name="Burton J."/>
            <person name="Bye J."/>
            <person name="Carder C."/>
            <person name="Chapman J.C."/>
            <person name="Clark S.Y."/>
            <person name="Clarke G."/>
            <person name="Clee C."/>
            <person name="Cobley V."/>
            <person name="Collier R.E."/>
            <person name="Corby N."/>
            <person name="Coville G.J."/>
            <person name="Davies J."/>
            <person name="Deadman R."/>
            <person name="Dunn M."/>
            <person name="Earthrowl M."/>
            <person name="Ellington A.G."/>
            <person name="Errington H."/>
            <person name="Frankish A."/>
            <person name="Frankland J."/>
            <person name="French L."/>
            <person name="Garner P."/>
            <person name="Garnett J."/>
            <person name="Gay L."/>
            <person name="Ghori M.R."/>
            <person name="Gibson R."/>
            <person name="Gilby L.M."/>
            <person name="Gillett W."/>
            <person name="Glithero R.J."/>
            <person name="Grafham D.V."/>
            <person name="Griffiths C."/>
            <person name="Griffiths-Jones S."/>
            <person name="Grocock R."/>
            <person name="Hammond S."/>
            <person name="Harrison E.S."/>
            <person name="Hart E."/>
            <person name="Haugen E."/>
            <person name="Heath P.D."/>
            <person name="Holmes S."/>
            <person name="Holt K."/>
            <person name="Howden P.J."/>
            <person name="Hunt A.R."/>
            <person name="Hunt S.E."/>
            <person name="Hunter G."/>
            <person name="Isherwood J."/>
            <person name="James R."/>
            <person name="Johnson C."/>
            <person name="Johnson D."/>
            <person name="Joy A."/>
            <person name="Kay M."/>
            <person name="Kershaw J.K."/>
            <person name="Kibukawa M."/>
            <person name="Kimberley A.M."/>
            <person name="King A."/>
            <person name="Knights A.J."/>
            <person name="Lad H."/>
            <person name="Laird G."/>
            <person name="Lawlor S."/>
            <person name="Leongamornlert D.A."/>
            <person name="Lloyd D.M."/>
            <person name="Loveland J."/>
            <person name="Lovell J."/>
            <person name="Lush M.J."/>
            <person name="Lyne R."/>
            <person name="Martin S."/>
            <person name="Mashreghi-Mohammadi M."/>
            <person name="Matthews L."/>
            <person name="Matthews N.S."/>
            <person name="McLaren S."/>
            <person name="Milne S."/>
            <person name="Mistry S."/>
            <person name="Moore M.J."/>
            <person name="Nickerson T."/>
            <person name="O'Dell C.N."/>
            <person name="Oliver K."/>
            <person name="Palmeiri A."/>
            <person name="Palmer S.A."/>
            <person name="Parker A."/>
            <person name="Patel D."/>
            <person name="Pearce A.V."/>
            <person name="Peck A.I."/>
            <person name="Pelan S."/>
            <person name="Phelps K."/>
            <person name="Phillimore B.J."/>
            <person name="Plumb R."/>
            <person name="Rajan J."/>
            <person name="Raymond C."/>
            <person name="Rouse G."/>
            <person name="Saenphimmachak C."/>
            <person name="Sehra H.K."/>
            <person name="Sheridan E."/>
            <person name="Shownkeen R."/>
            <person name="Sims S."/>
            <person name="Skuce C.D."/>
            <person name="Smith M."/>
            <person name="Steward C."/>
            <person name="Subramanian S."/>
            <person name="Sycamore N."/>
            <person name="Tracey A."/>
            <person name="Tromans A."/>
            <person name="Van Helmond Z."/>
            <person name="Wall M."/>
            <person name="Wallis J.M."/>
            <person name="White S."/>
            <person name="Whitehead S.L."/>
            <person name="Wilkinson J.E."/>
            <person name="Willey D.L."/>
            <person name="Williams H."/>
            <person name="Wilming L."/>
            <person name="Wray P.W."/>
            <person name="Wu Z."/>
            <person name="Coulson A."/>
            <person name="Vaudin M."/>
            <person name="Sulston J.E."/>
            <person name="Durbin R."/>
            <person name="Hubbard T."/>
            <person name="Wooster R."/>
            <person name="Dunham I."/>
            <person name="Carter N.P."/>
            <person name="McVean G."/>
            <person name="Ross M.T."/>
            <person name="Harrow J."/>
            <person name="Olson M.V."/>
            <person name="Beck S."/>
            <person name="Rogers J."/>
            <person name="Bentley D.R."/>
            <person name="Banerjee R."/>
            <person name="Bryant S.P."/>
            <person name="Burford D.C."/>
            <person name="Burrill W.D."/>
            <person name="Clegg S.M."/>
            <person name="Dhami P."/>
            <person name="Dovey O."/>
            <person name="Faulkner L.M."/>
            <person name="Gribble S.M."/>
            <person name="Langford C.F."/>
            <person name="Pandian R.D."/>
            <person name="Porter K.M."/>
            <person name="Prigmore E."/>
        </authorList>
    </citation>
    <scope>NUCLEOTIDE SEQUENCE [LARGE SCALE GENOMIC DNA]</scope>
</reference>
<feature type="region of interest" description="Disordered" evidence="1">
    <location>
        <begin position="120"/>
        <end position="164"/>
    </location>
</feature>
<dbReference type="AlphaFoldDB" id="A0A8Q3SI72"/>
<keyword evidence="3" id="KW-0732">Signal</keyword>
<reference evidence="4 5" key="2">
    <citation type="journal article" date="2004" name="Nature">
        <title>Finishing the euchromatic sequence of the human genome.</title>
        <authorList>
            <consortium name="International Human Genome Sequencing Consortium"/>
        </authorList>
    </citation>
    <scope>NUCLEOTIDE SEQUENCE [LARGE SCALE GENOMIC DNA]</scope>
</reference>
<reference evidence="4" key="4">
    <citation type="submission" date="2025-08" db="UniProtKB">
        <authorList>
            <consortium name="Ensembl"/>
        </authorList>
    </citation>
    <scope>IDENTIFICATION</scope>
</reference>
<keyword evidence="2" id="KW-0472">Membrane</keyword>
<feature type="compositionally biased region" description="Polar residues" evidence="1">
    <location>
        <begin position="144"/>
        <end position="164"/>
    </location>
</feature>
<sequence>MKIPWGSIPVLMLLLLLGLIDISQAQLSCTGPPAIPGIPGIPGTPGPDGQPGTPGIKGEKGSSAGLLLLVSVISLLWSLLFQGFQGWLETMVSSERRETQGFLGIQEKSAPRAPWALKVAQGPLEPQAPKVNRETTRPPRKSPSLPQEPSTSPCAGTRPSASTT</sequence>
<name>A0A8Q3SI72_HUMAN</name>